<evidence type="ECO:0000313" key="4">
    <source>
        <dbReference type="Proteomes" id="UP000182146"/>
    </source>
</evidence>
<dbReference type="Pfam" id="PF13616">
    <property type="entry name" value="Rotamase_3"/>
    <property type="match status" value="1"/>
</dbReference>
<evidence type="ECO:0000313" key="3">
    <source>
        <dbReference type="EMBL" id="SDM66417.1"/>
    </source>
</evidence>
<organism evidence="3 4">
    <name type="scientific">Geoalkalibacter ferrihydriticus</name>
    <dbReference type="NCBI Taxonomy" id="392333"/>
    <lineage>
        <taxon>Bacteria</taxon>
        <taxon>Pseudomonadati</taxon>
        <taxon>Thermodesulfobacteriota</taxon>
        <taxon>Desulfuromonadia</taxon>
        <taxon>Desulfuromonadales</taxon>
        <taxon>Geoalkalibacteraceae</taxon>
        <taxon>Geoalkalibacter</taxon>
    </lineage>
</organism>
<dbReference type="InterPro" id="IPR050245">
    <property type="entry name" value="PrsA_foldase"/>
</dbReference>
<dbReference type="EMBL" id="FNGU01000008">
    <property type="protein sequence ID" value="SDM66417.1"/>
    <property type="molecule type" value="Genomic_DNA"/>
</dbReference>
<dbReference type="PROSITE" id="PS50198">
    <property type="entry name" value="PPIC_PPIASE_2"/>
    <property type="match status" value="1"/>
</dbReference>
<dbReference type="STRING" id="392333.SAMN05660860_02960"/>
<dbReference type="AlphaFoldDB" id="A0A1G9V302"/>
<evidence type="ECO:0000259" key="2">
    <source>
        <dbReference type="PROSITE" id="PS50198"/>
    </source>
</evidence>
<dbReference type="Proteomes" id="UP000182146">
    <property type="component" value="Unassembled WGS sequence"/>
</dbReference>
<reference evidence="3 4" key="1">
    <citation type="submission" date="2016-10" db="EMBL/GenBank/DDBJ databases">
        <authorList>
            <person name="de Groot N.N."/>
        </authorList>
    </citation>
    <scope>NUCLEOTIDE SEQUENCE [LARGE SCALE GENOMIC DNA]</scope>
    <source>
        <strain evidence="3 4">DSM 17813</strain>
    </source>
</reference>
<feature type="domain" description="PpiC" evidence="2">
    <location>
        <begin position="148"/>
        <end position="244"/>
    </location>
</feature>
<gene>
    <name evidence="3" type="ORF">SAMN05660860_02960</name>
</gene>
<dbReference type="PROSITE" id="PS01096">
    <property type="entry name" value="PPIC_PPIASE_1"/>
    <property type="match status" value="1"/>
</dbReference>
<keyword evidence="1" id="KW-0697">Rotamase</keyword>
<protein>
    <submittedName>
        <fullName evidence="3">Peptidyl-prolyl cis-trans isomerase C</fullName>
    </submittedName>
</protein>
<dbReference type="OrthoDB" id="14196at2"/>
<dbReference type="SUPFAM" id="SSF54534">
    <property type="entry name" value="FKBP-like"/>
    <property type="match status" value="1"/>
</dbReference>
<dbReference type="InterPro" id="IPR046357">
    <property type="entry name" value="PPIase_dom_sf"/>
</dbReference>
<dbReference type="PANTHER" id="PTHR47245:SF2">
    <property type="entry name" value="PEPTIDYL-PROLYL CIS-TRANS ISOMERASE HP_0175-RELATED"/>
    <property type="match status" value="1"/>
</dbReference>
<sequence length="290" mass="33102">METVAKVNGRPVSRNELDSTMQVYAQQMHHKNTDQLSVDQFQEVYDMALEKLIARALIFQAALAAGIVASEARVEEEKNQLIAQFSDENEFFAKLEKAGMSPEFYHRMVREDLTVNLMTAEKMKELPEPQATEIEEIYKRYPQKMVDPEKVHARHILVAAQSDERETALERIGRIKQEATAAEFERLAREHSDCPSAQAGGDLGYFARGQMVDSFEDAAFTQEPGQVGEIVETPYGFHLILVLDKTPERRLSLEEAETRLRNFLKEEAGVKLLKNWVDELRTHADVEIFS</sequence>
<keyword evidence="1 3" id="KW-0413">Isomerase</keyword>
<dbReference type="Gene3D" id="3.10.50.40">
    <property type="match status" value="1"/>
</dbReference>
<dbReference type="SUPFAM" id="SSF109998">
    <property type="entry name" value="Triger factor/SurA peptide-binding domain-like"/>
    <property type="match status" value="1"/>
</dbReference>
<dbReference type="InterPro" id="IPR027304">
    <property type="entry name" value="Trigger_fact/SurA_dom_sf"/>
</dbReference>
<proteinExistence type="predicted"/>
<dbReference type="PANTHER" id="PTHR47245">
    <property type="entry name" value="PEPTIDYLPROLYL ISOMERASE"/>
    <property type="match status" value="1"/>
</dbReference>
<dbReference type="GO" id="GO:0003755">
    <property type="term" value="F:peptidyl-prolyl cis-trans isomerase activity"/>
    <property type="evidence" value="ECO:0007669"/>
    <property type="project" value="UniProtKB-KW"/>
</dbReference>
<dbReference type="InterPro" id="IPR023058">
    <property type="entry name" value="PPIase_PpiC_CS"/>
</dbReference>
<dbReference type="InterPro" id="IPR000297">
    <property type="entry name" value="PPIase_PpiC"/>
</dbReference>
<accession>A0A1G9V302</accession>
<evidence type="ECO:0000256" key="1">
    <source>
        <dbReference type="PROSITE-ProRule" id="PRU00278"/>
    </source>
</evidence>
<dbReference type="Pfam" id="PF13624">
    <property type="entry name" value="SurA_N_3"/>
    <property type="match status" value="1"/>
</dbReference>
<name>A0A1G9V302_9BACT</name>
<dbReference type="RefSeq" id="WP_052446456.1">
    <property type="nucleotide sequence ID" value="NZ_FNGU01000008.1"/>
</dbReference>
<dbReference type="Gene3D" id="1.10.4030.10">
    <property type="entry name" value="Porin chaperone SurA, peptide-binding domain"/>
    <property type="match status" value="1"/>
</dbReference>